<proteinExistence type="predicted"/>
<dbReference type="Gene3D" id="3.30.1890.10">
    <property type="entry name" value="FepE-like"/>
    <property type="match status" value="2"/>
</dbReference>
<dbReference type="GO" id="GO:0005886">
    <property type="term" value="C:plasma membrane"/>
    <property type="evidence" value="ECO:0007669"/>
    <property type="project" value="UniProtKB-SubCell"/>
</dbReference>
<dbReference type="EMBL" id="LR215729">
    <property type="protein sequence ID" value="VEV98124.1"/>
    <property type="molecule type" value="Genomic_DNA"/>
</dbReference>
<dbReference type="RefSeq" id="WP_150548729.1">
    <property type="nucleotide sequence ID" value="NZ_LR215729.2"/>
</dbReference>
<feature type="domain" description="Polysaccharide chain length determinant N-terminal" evidence="8">
    <location>
        <begin position="14"/>
        <end position="76"/>
    </location>
</feature>
<evidence type="ECO:0000259" key="9">
    <source>
        <dbReference type="Pfam" id="PF13807"/>
    </source>
</evidence>
<keyword evidence="4 7" id="KW-1133">Transmembrane helix</keyword>
<feature type="transmembrane region" description="Helical" evidence="7">
    <location>
        <begin position="394"/>
        <end position="418"/>
    </location>
</feature>
<organism evidence="10">
    <name type="scientific">Pseudomonas marincola</name>
    <dbReference type="NCBI Taxonomy" id="437900"/>
    <lineage>
        <taxon>Bacteria</taxon>
        <taxon>Pseudomonadati</taxon>
        <taxon>Pseudomonadota</taxon>
        <taxon>Gammaproteobacteria</taxon>
        <taxon>Pseudomonadales</taxon>
        <taxon>Pseudomonadaceae</taxon>
        <taxon>Pseudomonas</taxon>
    </lineage>
</organism>
<dbReference type="SUPFAM" id="SSF160355">
    <property type="entry name" value="Bacterial polysaccharide co-polymerase-like"/>
    <property type="match status" value="1"/>
</dbReference>
<keyword evidence="5 7" id="KW-0472">Membrane</keyword>
<accession>A0A653E5X2</accession>
<evidence type="ECO:0000313" key="10">
    <source>
        <dbReference type="EMBL" id="VEV98124.1"/>
    </source>
</evidence>
<dbReference type="InterPro" id="IPR003856">
    <property type="entry name" value="LPS_length_determ_N"/>
</dbReference>
<evidence type="ECO:0000256" key="1">
    <source>
        <dbReference type="ARBA" id="ARBA00004651"/>
    </source>
</evidence>
<evidence type="ECO:0000256" key="7">
    <source>
        <dbReference type="SAM" id="Phobius"/>
    </source>
</evidence>
<evidence type="ECO:0000259" key="8">
    <source>
        <dbReference type="Pfam" id="PF02706"/>
    </source>
</evidence>
<dbReference type="InterPro" id="IPR050445">
    <property type="entry name" value="Bact_polysacc_biosynth/exp"/>
</dbReference>
<evidence type="ECO:0000256" key="6">
    <source>
        <dbReference type="SAM" id="MobiDB-lite"/>
    </source>
</evidence>
<name>A0A653E5X2_9PSED</name>
<evidence type="ECO:0000256" key="5">
    <source>
        <dbReference type="ARBA" id="ARBA00023136"/>
    </source>
</evidence>
<dbReference type="Pfam" id="PF13807">
    <property type="entry name" value="GNVR"/>
    <property type="match status" value="1"/>
</dbReference>
<feature type="domain" description="Tyrosine-protein kinase G-rich" evidence="9">
    <location>
        <begin position="377"/>
        <end position="417"/>
    </location>
</feature>
<dbReference type="PANTHER" id="PTHR32309">
    <property type="entry name" value="TYROSINE-PROTEIN KINASE"/>
    <property type="match status" value="1"/>
</dbReference>
<reference evidence="10" key="1">
    <citation type="submission" date="2019-02" db="EMBL/GenBank/DDBJ databases">
        <authorList>
            <consortium name="Genoscope - CEA"/>
            <person name="William W."/>
        </authorList>
    </citation>
    <scope>NUCLEOTIDE SEQUENCE [LARGE SCALE GENOMIC DNA]</scope>
    <source>
        <strain evidence="10">YSy11</strain>
    </source>
</reference>
<dbReference type="PANTHER" id="PTHR32309:SF13">
    <property type="entry name" value="FERRIC ENTEROBACTIN TRANSPORT PROTEIN FEPE"/>
    <property type="match status" value="1"/>
</dbReference>
<keyword evidence="2" id="KW-1003">Cell membrane</keyword>
<dbReference type="InterPro" id="IPR032807">
    <property type="entry name" value="GNVR"/>
</dbReference>
<gene>
    <name evidence="10" type="ORF">PMYSY11_3080</name>
</gene>
<evidence type="ECO:0000256" key="3">
    <source>
        <dbReference type="ARBA" id="ARBA00022692"/>
    </source>
</evidence>
<feature type="region of interest" description="Disordered" evidence="6">
    <location>
        <begin position="263"/>
        <end position="283"/>
    </location>
</feature>
<dbReference type="AlphaFoldDB" id="A0A653E5X2"/>
<evidence type="ECO:0000256" key="4">
    <source>
        <dbReference type="ARBA" id="ARBA00022989"/>
    </source>
</evidence>
<comment type="subcellular location">
    <subcellularLocation>
        <location evidence="1">Cell membrane</location>
        <topology evidence="1">Multi-pass membrane protein</topology>
    </subcellularLocation>
</comment>
<sequence>MSANAGQDVEYKNDEIDLVDLVQDLWKQRLIILGVMGLVGLAAVAYVQIATPSYQTQSVLKATSLKSFDQLNLTGVHEIDRDQVLKRIGGALESYSTRYAFFQENPELFKAVERPGESLEQAFQQLNKTAFTILKPDLKKPDSLFNYVGLSFVYPQGVDGPAVVNGMISFATADVRKRIASEINTLIANRLNKLQSKIVSARKGYETTKQSKVAELLEADSIMRANLNDELASVREELKLKRENRIKQLSEAIMIAEKLGIHKPATPSSMGDERNQSQGNTIRTEVNNQRIPLYFMGTEALSAEREALSLRESDDFTGERIGEIEMKLRMLKENRQVEALLKRDNDDLFLEKLAKWNEEISFLTELKPELLLQDLVIVDQPAIEPLAPTKPKKLLIVTLGLVLGAFLGGFIALVRVMMANTAASRTPR</sequence>
<dbReference type="Pfam" id="PF02706">
    <property type="entry name" value="Wzz"/>
    <property type="match status" value="1"/>
</dbReference>
<dbReference type="GO" id="GO:0004713">
    <property type="term" value="F:protein tyrosine kinase activity"/>
    <property type="evidence" value="ECO:0007669"/>
    <property type="project" value="TreeGrafter"/>
</dbReference>
<feature type="transmembrane region" description="Helical" evidence="7">
    <location>
        <begin position="30"/>
        <end position="49"/>
    </location>
</feature>
<protein>
    <submittedName>
        <fullName evidence="10">Chain-length determining protein</fullName>
    </submittedName>
</protein>
<evidence type="ECO:0000256" key="2">
    <source>
        <dbReference type="ARBA" id="ARBA00022475"/>
    </source>
</evidence>
<keyword evidence="3 7" id="KW-0812">Transmembrane</keyword>